<proteinExistence type="inferred from homology"/>
<gene>
    <name evidence="3" type="ORF">MSP1404_LOCUS5306</name>
</gene>
<accession>A0A7S0KNB0</accession>
<dbReference type="InterPro" id="IPR009395">
    <property type="entry name" value="BLOC1S1"/>
</dbReference>
<evidence type="ECO:0000256" key="1">
    <source>
        <dbReference type="ARBA" id="ARBA00007133"/>
    </source>
</evidence>
<organism evidence="3">
    <name type="scientific">Micromonas pusilla</name>
    <name type="common">Picoplanktonic green alga</name>
    <name type="synonym">Chromulina pusilla</name>
    <dbReference type="NCBI Taxonomy" id="38833"/>
    <lineage>
        <taxon>Eukaryota</taxon>
        <taxon>Viridiplantae</taxon>
        <taxon>Chlorophyta</taxon>
        <taxon>Mamiellophyceae</taxon>
        <taxon>Mamiellales</taxon>
        <taxon>Mamiellaceae</taxon>
        <taxon>Micromonas</taxon>
    </lineage>
</organism>
<evidence type="ECO:0000313" key="3">
    <source>
        <dbReference type="EMBL" id="CAD8586063.1"/>
    </source>
</evidence>
<protein>
    <recommendedName>
        <fullName evidence="2">Biogenesis of lysosome-related organelles complex 1 subunit 1</fullName>
    </recommendedName>
</protein>
<dbReference type="Pfam" id="PF06320">
    <property type="entry name" value="GCN5L1"/>
    <property type="match status" value="1"/>
</dbReference>
<sequence length="131" mass="14710">MSTFKDMQDEHAARQAVLRERVEISRDAALASVSGLTEKMVDAVNAGTVEVFENQKRVEEQARELRRKGAKFAGVTSEWVRIVRGFDDDLREIGDFEGWIKRVELDLNNLTQAMKKVAEQGSGSPRERGAS</sequence>
<comment type="similarity">
    <text evidence="1">Belongs to the BLOC1S1 family.</text>
</comment>
<dbReference type="AlphaFoldDB" id="A0A7S0KNB0"/>
<dbReference type="GO" id="GO:0031083">
    <property type="term" value="C:BLOC-1 complex"/>
    <property type="evidence" value="ECO:0007669"/>
    <property type="project" value="InterPro"/>
</dbReference>
<evidence type="ECO:0000256" key="2">
    <source>
        <dbReference type="ARBA" id="ARBA00019577"/>
    </source>
</evidence>
<dbReference type="EMBL" id="HBEV01006945">
    <property type="protein sequence ID" value="CAD8586063.1"/>
    <property type="molecule type" value="Transcribed_RNA"/>
</dbReference>
<reference evidence="3" key="1">
    <citation type="submission" date="2021-01" db="EMBL/GenBank/DDBJ databases">
        <authorList>
            <person name="Corre E."/>
            <person name="Pelletier E."/>
            <person name="Niang G."/>
            <person name="Scheremetjew M."/>
            <person name="Finn R."/>
            <person name="Kale V."/>
            <person name="Holt S."/>
            <person name="Cochrane G."/>
            <person name="Meng A."/>
            <person name="Brown T."/>
            <person name="Cohen L."/>
        </authorList>
    </citation>
    <scope>NUCLEOTIDE SEQUENCE</scope>
    <source>
        <strain evidence="3">CCMP494</strain>
    </source>
</reference>
<dbReference type="GO" id="GO:0016197">
    <property type="term" value="P:endosomal transport"/>
    <property type="evidence" value="ECO:0007669"/>
    <property type="project" value="TreeGrafter"/>
</dbReference>
<dbReference type="PANTHER" id="PTHR13073:SF0">
    <property type="entry name" value="BIOGENESIS OF LYSOSOME-RELATED ORGANELLES COMPLEX 1 SUBUNIT 1"/>
    <property type="match status" value="1"/>
</dbReference>
<dbReference type="PANTHER" id="PTHR13073">
    <property type="entry name" value="BLOC-1 COMPLEX SUBUNIT 1"/>
    <property type="match status" value="1"/>
</dbReference>
<name>A0A7S0KNB0_MICPS</name>